<evidence type="ECO:0000256" key="5">
    <source>
        <dbReference type="ARBA" id="ARBA00022679"/>
    </source>
</evidence>
<comment type="subcellular location">
    <subcellularLocation>
        <location evidence="2">Membrane</location>
        <topology evidence="2">Single-pass membrane protein</topology>
    </subcellularLocation>
</comment>
<dbReference type="GO" id="GO:0016020">
    <property type="term" value="C:membrane"/>
    <property type="evidence" value="ECO:0007669"/>
    <property type="project" value="UniProtKB-SubCell"/>
</dbReference>
<evidence type="ECO:0000256" key="6">
    <source>
        <dbReference type="ARBA" id="ARBA00022692"/>
    </source>
</evidence>
<dbReference type="EnsemblPlants" id="Kaladp0091s0035.1.v1.1">
    <property type="protein sequence ID" value="Kaladp0091s0035.1.v1.1.CDS.1"/>
    <property type="gene ID" value="Kaladp0091s0035.v1.1"/>
</dbReference>
<reference evidence="17" key="1">
    <citation type="submission" date="2021-01" db="UniProtKB">
        <authorList>
            <consortium name="EnsemblPlants"/>
        </authorList>
    </citation>
    <scope>IDENTIFICATION</scope>
</reference>
<comment type="catalytic activity">
    <reaction evidence="1">
        <text>S-ubiquitinyl-[E2 ubiquitin-conjugating enzyme]-L-cysteine + [acceptor protein]-L-lysine = [E2 ubiquitin-conjugating enzyme]-L-cysteine + N(6)-ubiquitinyl-[acceptor protein]-L-lysine.</text>
        <dbReference type="EC" id="2.3.2.27"/>
    </reaction>
</comment>
<evidence type="ECO:0000256" key="2">
    <source>
        <dbReference type="ARBA" id="ARBA00004167"/>
    </source>
</evidence>
<protein>
    <recommendedName>
        <fullName evidence="4">RING-type E3 ubiquitin transferase</fullName>
        <ecNumber evidence="4">2.3.2.27</ecNumber>
    </recommendedName>
</protein>
<accession>A0A7N0UZ38</accession>
<evidence type="ECO:0000256" key="10">
    <source>
        <dbReference type="ARBA" id="ARBA00022833"/>
    </source>
</evidence>
<dbReference type="UniPathway" id="UPA00143"/>
<name>A0A7N0UZ38_KALFE</name>
<keyword evidence="5" id="KW-0808">Transferase</keyword>
<dbReference type="Proteomes" id="UP000594263">
    <property type="component" value="Unplaced"/>
</dbReference>
<dbReference type="SUPFAM" id="SSF57850">
    <property type="entry name" value="RING/U-box"/>
    <property type="match status" value="1"/>
</dbReference>
<evidence type="ECO:0000313" key="18">
    <source>
        <dbReference type="Proteomes" id="UP000594263"/>
    </source>
</evidence>
<dbReference type="EC" id="2.3.2.27" evidence="4"/>
<dbReference type="GO" id="GO:0008270">
    <property type="term" value="F:zinc ion binding"/>
    <property type="evidence" value="ECO:0007669"/>
    <property type="project" value="UniProtKB-KW"/>
</dbReference>
<evidence type="ECO:0000256" key="3">
    <source>
        <dbReference type="ARBA" id="ARBA00004906"/>
    </source>
</evidence>
<dbReference type="InterPro" id="IPR013083">
    <property type="entry name" value="Znf_RING/FYVE/PHD"/>
</dbReference>
<dbReference type="InterPro" id="IPR044600">
    <property type="entry name" value="ATL1/ATL16-like"/>
</dbReference>
<keyword evidence="7" id="KW-0479">Metal-binding</keyword>
<evidence type="ECO:0000259" key="16">
    <source>
        <dbReference type="PROSITE" id="PS50089"/>
    </source>
</evidence>
<feature type="domain" description="RING-type" evidence="16">
    <location>
        <begin position="140"/>
        <end position="182"/>
    </location>
</feature>
<evidence type="ECO:0000256" key="8">
    <source>
        <dbReference type="ARBA" id="ARBA00022771"/>
    </source>
</evidence>
<comment type="pathway">
    <text evidence="3">Protein modification; protein ubiquitination.</text>
</comment>
<keyword evidence="9" id="KW-0833">Ubl conjugation pathway</keyword>
<dbReference type="OMA" id="QWCYFLL"/>
<keyword evidence="10" id="KW-0862">Zinc</keyword>
<comment type="similarity">
    <text evidence="13">Belongs to the RING-type zinc finger family. ATL subfamily.</text>
</comment>
<evidence type="ECO:0000256" key="13">
    <source>
        <dbReference type="ARBA" id="ARBA00024209"/>
    </source>
</evidence>
<evidence type="ECO:0000256" key="14">
    <source>
        <dbReference type="PROSITE-ProRule" id="PRU00175"/>
    </source>
</evidence>
<keyword evidence="12 15" id="KW-0472">Membrane</keyword>
<dbReference type="PANTHER" id="PTHR46913:SF22">
    <property type="entry name" value="RING-TYPE E3 UBIQUITIN TRANSFERASE"/>
    <property type="match status" value="1"/>
</dbReference>
<dbReference type="Pfam" id="PF13639">
    <property type="entry name" value="zf-RING_2"/>
    <property type="match status" value="1"/>
</dbReference>
<proteinExistence type="inferred from homology"/>
<evidence type="ECO:0000256" key="12">
    <source>
        <dbReference type="ARBA" id="ARBA00023136"/>
    </source>
</evidence>
<dbReference type="GO" id="GO:0061630">
    <property type="term" value="F:ubiquitin protein ligase activity"/>
    <property type="evidence" value="ECO:0007669"/>
    <property type="project" value="UniProtKB-EC"/>
</dbReference>
<evidence type="ECO:0000256" key="4">
    <source>
        <dbReference type="ARBA" id="ARBA00012483"/>
    </source>
</evidence>
<sequence>MEAVGNPKTWVPYMNTKDCSQGFCSTYCPQWCRIAFPPPPSVDLAENGTKFSPLVITIISVLASGLLLVSYFAIISKYCRKKRLDRSQHRDEEMQDAGISSFHQPLNYGAIGGLDESFIRSIAVCKYKKEADGLVQGVDCSVCLGEFQENESLRILPKCSHSFHVPCIDMWLKYHSTCPLCRASVASTSNPSQQLHSAFMNLPTAPEIQSG</sequence>
<keyword evidence="11 15" id="KW-1133">Transmembrane helix</keyword>
<dbReference type="PANTHER" id="PTHR46913">
    <property type="entry name" value="RING-H2 FINGER PROTEIN ATL16"/>
    <property type="match status" value="1"/>
</dbReference>
<evidence type="ECO:0000256" key="11">
    <source>
        <dbReference type="ARBA" id="ARBA00022989"/>
    </source>
</evidence>
<evidence type="ECO:0000313" key="17">
    <source>
        <dbReference type="EnsemblPlants" id="Kaladp0091s0035.1.v1.1.CDS.1"/>
    </source>
</evidence>
<dbReference type="FunFam" id="3.30.40.10:FF:000187">
    <property type="entry name" value="E3 ubiquitin-protein ligase ATL6"/>
    <property type="match status" value="1"/>
</dbReference>
<organism evidence="17 18">
    <name type="scientific">Kalanchoe fedtschenkoi</name>
    <name type="common">Lavender scallops</name>
    <name type="synonym">South American air plant</name>
    <dbReference type="NCBI Taxonomy" id="63787"/>
    <lineage>
        <taxon>Eukaryota</taxon>
        <taxon>Viridiplantae</taxon>
        <taxon>Streptophyta</taxon>
        <taxon>Embryophyta</taxon>
        <taxon>Tracheophyta</taxon>
        <taxon>Spermatophyta</taxon>
        <taxon>Magnoliopsida</taxon>
        <taxon>eudicotyledons</taxon>
        <taxon>Gunneridae</taxon>
        <taxon>Pentapetalae</taxon>
        <taxon>Saxifragales</taxon>
        <taxon>Crassulaceae</taxon>
        <taxon>Kalanchoe</taxon>
    </lineage>
</organism>
<dbReference type="GO" id="GO:0016567">
    <property type="term" value="P:protein ubiquitination"/>
    <property type="evidence" value="ECO:0007669"/>
    <property type="project" value="UniProtKB-UniPathway"/>
</dbReference>
<dbReference type="SMART" id="SM00184">
    <property type="entry name" value="RING"/>
    <property type="match status" value="1"/>
</dbReference>
<dbReference type="InterPro" id="IPR001841">
    <property type="entry name" value="Znf_RING"/>
</dbReference>
<evidence type="ECO:0000256" key="1">
    <source>
        <dbReference type="ARBA" id="ARBA00000900"/>
    </source>
</evidence>
<dbReference type="Gene3D" id="3.30.40.10">
    <property type="entry name" value="Zinc/RING finger domain, C3HC4 (zinc finger)"/>
    <property type="match status" value="1"/>
</dbReference>
<dbReference type="Gramene" id="Kaladp0091s0035.1.v1.1">
    <property type="protein sequence ID" value="Kaladp0091s0035.1.v1.1.CDS.1"/>
    <property type="gene ID" value="Kaladp0091s0035.v1.1"/>
</dbReference>
<dbReference type="PROSITE" id="PS50089">
    <property type="entry name" value="ZF_RING_2"/>
    <property type="match status" value="1"/>
</dbReference>
<keyword evidence="6 15" id="KW-0812">Transmembrane</keyword>
<evidence type="ECO:0000256" key="7">
    <source>
        <dbReference type="ARBA" id="ARBA00022723"/>
    </source>
</evidence>
<dbReference type="CDD" id="cd16461">
    <property type="entry name" value="RING-H2_EL5-like"/>
    <property type="match status" value="1"/>
</dbReference>
<keyword evidence="8 14" id="KW-0863">Zinc-finger</keyword>
<keyword evidence="18" id="KW-1185">Reference proteome</keyword>
<feature type="transmembrane region" description="Helical" evidence="15">
    <location>
        <begin position="51"/>
        <end position="74"/>
    </location>
</feature>
<evidence type="ECO:0000256" key="15">
    <source>
        <dbReference type="SAM" id="Phobius"/>
    </source>
</evidence>
<dbReference type="AlphaFoldDB" id="A0A7N0UZ38"/>
<evidence type="ECO:0000256" key="9">
    <source>
        <dbReference type="ARBA" id="ARBA00022786"/>
    </source>
</evidence>